<keyword evidence="1" id="KW-0805">Transcription regulation</keyword>
<dbReference type="PROSITE" id="PS00028">
    <property type="entry name" value="ZINC_FINGER_C2H2_1"/>
    <property type="match status" value="3"/>
</dbReference>
<keyword evidence="3" id="KW-0479">Metal-binding</keyword>
<dbReference type="FunFam" id="3.30.160.60:FF:000743">
    <property type="entry name" value="PR domain zinc finger protein 13"/>
    <property type="match status" value="1"/>
</dbReference>
<dbReference type="Ensembl" id="ENSEBUT00000021273.1">
    <property type="protein sequence ID" value="ENSEBUP00000020697.1"/>
    <property type="gene ID" value="ENSEBUG00000012802.1"/>
</dbReference>
<dbReference type="GeneTree" id="ENSGT00940000160200"/>
<reference evidence="7" key="2">
    <citation type="submission" date="2025-09" db="UniProtKB">
        <authorList>
            <consortium name="Ensembl"/>
        </authorList>
    </citation>
    <scope>IDENTIFICATION</scope>
</reference>
<dbReference type="PANTHER" id="PTHR16515:SF21">
    <property type="entry name" value="PR DOMAIN ZINC FINGER PROTEIN 13"/>
    <property type="match status" value="1"/>
</dbReference>
<dbReference type="GO" id="GO:0010468">
    <property type="term" value="P:regulation of gene expression"/>
    <property type="evidence" value="ECO:0007669"/>
    <property type="project" value="TreeGrafter"/>
</dbReference>
<dbReference type="PANTHER" id="PTHR16515">
    <property type="entry name" value="PR DOMAIN ZINC FINGER PROTEIN"/>
    <property type="match status" value="1"/>
</dbReference>
<evidence type="ECO:0000256" key="1">
    <source>
        <dbReference type="ARBA" id="ARBA00023015"/>
    </source>
</evidence>
<dbReference type="Gene3D" id="2.170.270.10">
    <property type="entry name" value="SET domain"/>
    <property type="match status" value="1"/>
</dbReference>
<dbReference type="GO" id="GO:0008270">
    <property type="term" value="F:zinc ion binding"/>
    <property type="evidence" value="ECO:0007669"/>
    <property type="project" value="UniProtKB-KW"/>
</dbReference>
<dbReference type="FunFam" id="3.30.160.60:FF:000616">
    <property type="entry name" value="PR domain zinc finger protein 13"/>
    <property type="match status" value="1"/>
</dbReference>
<evidence type="ECO:0000313" key="8">
    <source>
        <dbReference type="Proteomes" id="UP000694388"/>
    </source>
</evidence>
<dbReference type="SUPFAM" id="SSF57667">
    <property type="entry name" value="beta-beta-alpha zinc fingers"/>
    <property type="match status" value="2"/>
</dbReference>
<keyword evidence="2" id="KW-0804">Transcription</keyword>
<dbReference type="InterPro" id="IPR013087">
    <property type="entry name" value="Znf_C2H2_type"/>
</dbReference>
<sequence length="608" mass="66809">MIHRLGQSVPGSRGSVWAASAVPSGARLGPLPSTLVIGLGMSDYREKGSRQKVCWADGALHAECGLPPATWAHLVRAARHTGEQSMEAFRQPSDGMMFYRTIREILPGEELTVWYSPAMAQHAGVPISTLPVHDEKGQERYVCWFCRKTFRYPNPLKAHIRFSCPRVPFAREDKCPSLEGLEGSSQLSLTEMTLDYPAKQSRQNEEQVSAIDMRMQAESKDELAALPSYTSRRFIPSNFHHGLKSAFRPPALSRPSGLVSSPARDLAPHSCAFSTLAPLRAVPVFPRLTDGCPNAFHQTDKALYPLVAYGRYIPVSAALPMEHITCTPYESLKRCSNNCGFNLLPYASMLVTPDAMATHCQKLHLSGSSKIPQRLAYVGGSLVAAKDPCSTPTDLETQQLCALAAEKERLHLEASPEAVQVTGETVAASVKARKGHLCLYCGKLYSRKYGLKIHMRTHTGYKPLKCKVCLRPFGDPSNLNKHIRLHAEGNTPYRCEHCGKVLVRRRDLERHVKSRHPEHSAPGNRFSAAGPAADRDAGQIQTLLAGRAGSPQCGTVSKVAEDCREEKEDEDAVMVGAQVDIEDESDIDVCSTDEPSETDTEPNRDVCC</sequence>
<feature type="domain" description="C2H2-type" evidence="5">
    <location>
        <begin position="464"/>
        <end position="491"/>
    </location>
</feature>
<dbReference type="InterPro" id="IPR036236">
    <property type="entry name" value="Znf_C2H2_sf"/>
</dbReference>
<accession>A0A8C4QXD6</accession>
<proteinExistence type="predicted"/>
<dbReference type="AlphaFoldDB" id="A0A8C4QXD6"/>
<keyword evidence="3" id="KW-0863">Zinc-finger</keyword>
<dbReference type="Pfam" id="PF21549">
    <property type="entry name" value="PRDM2_PR"/>
    <property type="match status" value="1"/>
</dbReference>
<evidence type="ECO:0000259" key="6">
    <source>
        <dbReference type="PROSITE" id="PS50280"/>
    </source>
</evidence>
<dbReference type="InterPro" id="IPR001214">
    <property type="entry name" value="SET_dom"/>
</dbReference>
<dbReference type="PROSITE" id="PS50157">
    <property type="entry name" value="ZINC_FINGER_C2H2_2"/>
    <property type="match status" value="4"/>
</dbReference>
<evidence type="ECO:0000256" key="3">
    <source>
        <dbReference type="PROSITE-ProRule" id="PRU00042"/>
    </source>
</evidence>
<feature type="region of interest" description="Disordered" evidence="4">
    <location>
        <begin position="580"/>
        <end position="608"/>
    </location>
</feature>
<reference evidence="7" key="1">
    <citation type="submission" date="2025-08" db="UniProtKB">
        <authorList>
            <consortium name="Ensembl"/>
        </authorList>
    </citation>
    <scope>IDENTIFICATION</scope>
</reference>
<evidence type="ECO:0000256" key="4">
    <source>
        <dbReference type="SAM" id="MobiDB-lite"/>
    </source>
</evidence>
<dbReference type="Proteomes" id="UP000694388">
    <property type="component" value="Unplaced"/>
</dbReference>
<dbReference type="GO" id="GO:0005634">
    <property type="term" value="C:nucleus"/>
    <property type="evidence" value="ECO:0007669"/>
    <property type="project" value="TreeGrafter"/>
</dbReference>
<feature type="domain" description="C2H2-type" evidence="5">
    <location>
        <begin position="493"/>
        <end position="521"/>
    </location>
</feature>
<name>A0A8C4QXD6_EPTBU</name>
<feature type="region of interest" description="Disordered" evidence="4">
    <location>
        <begin position="511"/>
        <end position="534"/>
    </location>
</feature>
<dbReference type="Pfam" id="PF00096">
    <property type="entry name" value="zf-C2H2"/>
    <property type="match status" value="3"/>
</dbReference>
<dbReference type="SUPFAM" id="SSF82199">
    <property type="entry name" value="SET domain"/>
    <property type="match status" value="1"/>
</dbReference>
<dbReference type="PROSITE" id="PS50280">
    <property type="entry name" value="SET"/>
    <property type="match status" value="1"/>
</dbReference>
<evidence type="ECO:0000313" key="7">
    <source>
        <dbReference type="Ensembl" id="ENSEBUP00000020697.1"/>
    </source>
</evidence>
<feature type="domain" description="C2H2-type" evidence="5">
    <location>
        <begin position="436"/>
        <end position="463"/>
    </location>
</feature>
<feature type="domain" description="SET" evidence="6">
    <location>
        <begin position="1"/>
        <end position="116"/>
    </location>
</feature>
<organism evidence="7 8">
    <name type="scientific">Eptatretus burgeri</name>
    <name type="common">Inshore hagfish</name>
    <dbReference type="NCBI Taxonomy" id="7764"/>
    <lineage>
        <taxon>Eukaryota</taxon>
        <taxon>Metazoa</taxon>
        <taxon>Chordata</taxon>
        <taxon>Craniata</taxon>
        <taxon>Vertebrata</taxon>
        <taxon>Cyclostomata</taxon>
        <taxon>Myxini</taxon>
        <taxon>Myxiniformes</taxon>
        <taxon>Myxinidae</taxon>
        <taxon>Eptatretinae</taxon>
        <taxon>Eptatretus</taxon>
    </lineage>
</organism>
<dbReference type="SMART" id="SM00355">
    <property type="entry name" value="ZnF_C2H2"/>
    <property type="match status" value="4"/>
</dbReference>
<dbReference type="OMA" id="REIAMHN"/>
<dbReference type="Gene3D" id="3.30.160.60">
    <property type="entry name" value="Classic Zinc Finger"/>
    <property type="match status" value="2"/>
</dbReference>
<dbReference type="InterPro" id="IPR050331">
    <property type="entry name" value="Zinc_finger"/>
</dbReference>
<evidence type="ECO:0000256" key="2">
    <source>
        <dbReference type="ARBA" id="ARBA00023163"/>
    </source>
</evidence>
<protein>
    <submittedName>
        <fullName evidence="7">PR domain containing 13</fullName>
    </submittedName>
</protein>
<evidence type="ECO:0000259" key="5">
    <source>
        <dbReference type="PROSITE" id="PS50157"/>
    </source>
</evidence>
<feature type="domain" description="C2H2-type" evidence="5">
    <location>
        <begin position="141"/>
        <end position="168"/>
    </location>
</feature>
<keyword evidence="8" id="KW-1185">Reference proteome</keyword>
<dbReference type="InterPro" id="IPR046341">
    <property type="entry name" value="SET_dom_sf"/>
</dbReference>
<keyword evidence="3" id="KW-0862">Zinc</keyword>